<accession>A0A1Y0CW92</accession>
<dbReference type="NCBIfam" id="NF002449">
    <property type="entry name" value="PRK01617.1"/>
    <property type="match status" value="1"/>
</dbReference>
<dbReference type="KEGG" id="ocm:CBP12_04905"/>
<evidence type="ECO:0000313" key="2">
    <source>
        <dbReference type="EMBL" id="ART79572.1"/>
    </source>
</evidence>
<dbReference type="InterPro" id="IPR032710">
    <property type="entry name" value="NTF2-like_dom_sf"/>
</dbReference>
<dbReference type="OrthoDB" id="21421at2"/>
<name>A0A1Y0CW92_9GAMM</name>
<dbReference type="AlphaFoldDB" id="A0A1Y0CW92"/>
<dbReference type="SUPFAM" id="SSF54427">
    <property type="entry name" value="NTF2-like"/>
    <property type="match status" value="1"/>
</dbReference>
<dbReference type="PANTHER" id="PTHR33747:SF1">
    <property type="entry name" value="ADENYLATE CYCLASE-ASSOCIATED CAP C-TERMINAL DOMAIN-CONTAINING PROTEIN"/>
    <property type="match status" value="1"/>
</dbReference>
<proteinExistence type="predicted"/>
<dbReference type="RefSeq" id="WP_086963445.1">
    <property type="nucleotide sequence ID" value="NZ_CP021376.1"/>
</dbReference>
<protein>
    <submittedName>
        <fullName evidence="2">SecC motif-containing protein</fullName>
    </submittedName>
</protein>
<dbReference type="Gene3D" id="3.10.450.50">
    <property type="match status" value="1"/>
</dbReference>
<dbReference type="Proteomes" id="UP000243793">
    <property type="component" value="Chromosome"/>
</dbReference>
<dbReference type="Pfam" id="PF17775">
    <property type="entry name" value="YchJ_M-like"/>
    <property type="match status" value="1"/>
</dbReference>
<keyword evidence="3" id="KW-1185">Reference proteome</keyword>
<reference evidence="3" key="1">
    <citation type="submission" date="2017-05" db="EMBL/GenBank/DDBJ databases">
        <authorList>
            <person name="Sung H."/>
        </authorList>
    </citation>
    <scope>NUCLEOTIDE SEQUENCE [LARGE SCALE GENOMIC DNA]</scope>
    <source>
        <strain evidence="3">AMac2203</strain>
    </source>
</reference>
<gene>
    <name evidence="2" type="ORF">CBP12_04905</name>
</gene>
<dbReference type="InterPro" id="IPR048469">
    <property type="entry name" value="YchJ-like_M"/>
</dbReference>
<dbReference type="EMBL" id="CP021376">
    <property type="protein sequence ID" value="ART79572.1"/>
    <property type="molecule type" value="Genomic_DNA"/>
</dbReference>
<organism evidence="2 3">
    <name type="scientific">Oceanisphaera avium</name>
    <dbReference type="NCBI Taxonomy" id="1903694"/>
    <lineage>
        <taxon>Bacteria</taxon>
        <taxon>Pseudomonadati</taxon>
        <taxon>Pseudomonadota</taxon>
        <taxon>Gammaproteobacteria</taxon>
        <taxon>Aeromonadales</taxon>
        <taxon>Aeromonadaceae</taxon>
        <taxon>Oceanisphaera</taxon>
    </lineage>
</organism>
<sequence length="158" mass="17867">MRCHCHSQLLFSDCCQPYLSGLLPAPTPIALMRSRYTAFVLADGDYLLATWHPATKEQLCAHELAAAGRSCEWLGLKIIFSRTDTATEQGVVEFKARYKEQGKVAVLHEQSYFERVQGNWRYKDGVLNPPKIPANQPCPCGKLQDGRIKKYKHCCAQH</sequence>
<evidence type="ECO:0000313" key="3">
    <source>
        <dbReference type="Proteomes" id="UP000243793"/>
    </source>
</evidence>
<feature type="domain" description="YchJ-like middle NTF2-like" evidence="1">
    <location>
        <begin position="27"/>
        <end position="125"/>
    </location>
</feature>
<dbReference type="PANTHER" id="PTHR33747">
    <property type="entry name" value="UPF0225 PROTEIN SCO1677"/>
    <property type="match status" value="1"/>
</dbReference>
<evidence type="ECO:0000259" key="1">
    <source>
        <dbReference type="Pfam" id="PF17775"/>
    </source>
</evidence>